<dbReference type="Gene3D" id="3.40.50.720">
    <property type="entry name" value="NAD(P)-binding Rossmann-like Domain"/>
    <property type="match status" value="1"/>
</dbReference>
<evidence type="ECO:0000313" key="3">
    <source>
        <dbReference type="Proteomes" id="UP000663852"/>
    </source>
</evidence>
<dbReference type="EMBL" id="CAJNOJ010000650">
    <property type="protein sequence ID" value="CAF1503704.1"/>
    <property type="molecule type" value="Genomic_DNA"/>
</dbReference>
<accession>A0A815TDJ0</accession>
<name>A0A815TDJ0_ADIRI</name>
<sequence>MKIGIIGLGKLGTPVALAISLKGHDVMGHDLDPACCQKESYPHREIGPNGEPSIEGVLICPVIFLNFQGHHFFFAAKSTVSSNFTVKKSIIPATGSVEIWVSSGTALLDFGTVFACSGRFLAPDSDRNCTGNIRSVPGHFQLEVCRKRSENEPNRPEPTVP</sequence>
<dbReference type="AlphaFoldDB" id="A0A815TDJ0"/>
<evidence type="ECO:0000313" key="2">
    <source>
        <dbReference type="EMBL" id="CAF1503704.1"/>
    </source>
</evidence>
<reference evidence="2" key="1">
    <citation type="submission" date="2021-02" db="EMBL/GenBank/DDBJ databases">
        <authorList>
            <person name="Nowell W R."/>
        </authorList>
    </citation>
    <scope>NUCLEOTIDE SEQUENCE</scope>
</reference>
<gene>
    <name evidence="2" type="ORF">EDS130_LOCUS42795</name>
</gene>
<dbReference type="InterPro" id="IPR036291">
    <property type="entry name" value="NAD(P)-bd_dom_sf"/>
</dbReference>
<dbReference type="PROSITE" id="PS00065">
    <property type="entry name" value="D_2_HYDROXYACID_DH_1"/>
    <property type="match status" value="1"/>
</dbReference>
<evidence type="ECO:0000259" key="1">
    <source>
        <dbReference type="Pfam" id="PF03446"/>
    </source>
</evidence>
<proteinExistence type="predicted"/>
<protein>
    <recommendedName>
        <fullName evidence="1">6-phosphogluconate dehydrogenase NADP-binding domain-containing protein</fullName>
    </recommendedName>
</protein>
<comment type="caution">
    <text evidence="2">The sequence shown here is derived from an EMBL/GenBank/DDBJ whole genome shotgun (WGS) entry which is preliminary data.</text>
</comment>
<dbReference type="InterPro" id="IPR029752">
    <property type="entry name" value="D-isomer_DH_CS1"/>
</dbReference>
<organism evidence="2 3">
    <name type="scientific">Adineta ricciae</name>
    <name type="common">Rotifer</name>
    <dbReference type="NCBI Taxonomy" id="249248"/>
    <lineage>
        <taxon>Eukaryota</taxon>
        <taxon>Metazoa</taxon>
        <taxon>Spiralia</taxon>
        <taxon>Gnathifera</taxon>
        <taxon>Rotifera</taxon>
        <taxon>Eurotatoria</taxon>
        <taxon>Bdelloidea</taxon>
        <taxon>Adinetida</taxon>
        <taxon>Adinetidae</taxon>
        <taxon>Adineta</taxon>
    </lineage>
</organism>
<feature type="domain" description="6-phosphogluconate dehydrogenase NADP-binding" evidence="1">
    <location>
        <begin position="2"/>
        <end position="38"/>
    </location>
</feature>
<dbReference type="Pfam" id="PF03446">
    <property type="entry name" value="NAD_binding_2"/>
    <property type="match status" value="1"/>
</dbReference>
<dbReference type="SUPFAM" id="SSF51735">
    <property type="entry name" value="NAD(P)-binding Rossmann-fold domains"/>
    <property type="match status" value="1"/>
</dbReference>
<dbReference type="InterPro" id="IPR006115">
    <property type="entry name" value="6PGDH_NADP-bd"/>
</dbReference>
<dbReference type="Proteomes" id="UP000663852">
    <property type="component" value="Unassembled WGS sequence"/>
</dbReference>